<dbReference type="CDD" id="cd00118">
    <property type="entry name" value="LysM"/>
    <property type="match status" value="1"/>
</dbReference>
<reference evidence="2 3" key="1">
    <citation type="submission" date="2020-04" db="EMBL/GenBank/DDBJ databases">
        <title>Bacillus sp. UniB3 isolated from commercial digestive syrup.</title>
        <authorList>
            <person name="Thorat V."/>
            <person name="Kirdat K."/>
            <person name="Tiwarekar B."/>
            <person name="Yadav A."/>
        </authorList>
    </citation>
    <scope>NUCLEOTIDE SEQUENCE [LARGE SCALE GENOMIC DNA]</scope>
    <source>
        <strain evidence="2 3">UniB3</strain>
    </source>
</reference>
<feature type="domain" description="LysM" evidence="1">
    <location>
        <begin position="1"/>
        <end position="29"/>
    </location>
</feature>
<evidence type="ECO:0000313" key="2">
    <source>
        <dbReference type="EMBL" id="NMO78410.1"/>
    </source>
</evidence>
<dbReference type="PROSITE" id="PS51782">
    <property type="entry name" value="LYSM"/>
    <property type="match status" value="1"/>
</dbReference>
<dbReference type="AlphaFoldDB" id="A0A7Y0PN41"/>
<keyword evidence="3" id="KW-1185">Reference proteome</keyword>
<evidence type="ECO:0000313" key="3">
    <source>
        <dbReference type="Proteomes" id="UP000588491"/>
    </source>
</evidence>
<proteinExistence type="predicted"/>
<dbReference type="InterPro" id="IPR036779">
    <property type="entry name" value="LysM_dom_sf"/>
</dbReference>
<sequence>MFHTSVGKVKEWNQLRDVNKIYLGQKLRVG</sequence>
<accession>A0A7Y0PN41</accession>
<dbReference type="Proteomes" id="UP000588491">
    <property type="component" value="Unassembled WGS sequence"/>
</dbReference>
<dbReference type="Gene3D" id="3.10.350.10">
    <property type="entry name" value="LysM domain"/>
    <property type="match status" value="1"/>
</dbReference>
<name>A0A7Y0PN41_9BACI</name>
<gene>
    <name evidence="2" type="ORF">HHU08_15600</name>
</gene>
<evidence type="ECO:0000259" key="1">
    <source>
        <dbReference type="PROSITE" id="PS51782"/>
    </source>
</evidence>
<comment type="caution">
    <text evidence="2">The sequence shown here is derived from an EMBL/GenBank/DDBJ whole genome shotgun (WGS) entry which is preliminary data.</text>
</comment>
<dbReference type="Pfam" id="PF01476">
    <property type="entry name" value="LysM"/>
    <property type="match status" value="1"/>
</dbReference>
<dbReference type="EMBL" id="JABBPK010000001">
    <property type="protein sequence ID" value="NMO78410.1"/>
    <property type="molecule type" value="Genomic_DNA"/>
</dbReference>
<organism evidence="2 3">
    <name type="scientific">Niallia alba</name>
    <dbReference type="NCBI Taxonomy" id="2729105"/>
    <lineage>
        <taxon>Bacteria</taxon>
        <taxon>Bacillati</taxon>
        <taxon>Bacillota</taxon>
        <taxon>Bacilli</taxon>
        <taxon>Bacillales</taxon>
        <taxon>Bacillaceae</taxon>
        <taxon>Niallia</taxon>
    </lineage>
</organism>
<dbReference type="InterPro" id="IPR018392">
    <property type="entry name" value="LysM"/>
</dbReference>
<protein>
    <submittedName>
        <fullName evidence="2">LysM peptidoglycan-binding domain-containing protein</fullName>
    </submittedName>
</protein>